<evidence type="ECO:0000259" key="1">
    <source>
        <dbReference type="Pfam" id="PF09335"/>
    </source>
</evidence>
<dbReference type="RefSeq" id="WP_066061316.1">
    <property type="nucleotide sequence ID" value="NZ_CP013015.1"/>
</dbReference>
<dbReference type="PANTHER" id="PTHR42709:SF11">
    <property type="entry name" value="DEDA FAMILY PROTEIN"/>
    <property type="match status" value="1"/>
</dbReference>
<organism evidence="2 3">
    <name type="scientific">Desulfofervidus auxilii</name>
    <dbReference type="NCBI Taxonomy" id="1621989"/>
    <lineage>
        <taxon>Bacteria</taxon>
        <taxon>Pseudomonadati</taxon>
        <taxon>Thermodesulfobacteriota</taxon>
        <taxon>Candidatus Desulfofervidia</taxon>
        <taxon>Candidatus Desulfofervidales</taxon>
        <taxon>Candidatus Desulfofervidaceae</taxon>
        <taxon>Candidatus Desulfofervidus</taxon>
    </lineage>
</organism>
<evidence type="ECO:0000313" key="3">
    <source>
        <dbReference type="Proteomes" id="UP000070560"/>
    </source>
</evidence>
<accession>A0A7V1P3X0</accession>
<dbReference type="InterPro" id="IPR032816">
    <property type="entry name" value="VTT_dom"/>
</dbReference>
<evidence type="ECO:0000313" key="2">
    <source>
        <dbReference type="EMBL" id="AMM40624.1"/>
    </source>
</evidence>
<dbReference type="EMBL" id="CP013015">
    <property type="protein sequence ID" value="AMM40624.1"/>
    <property type="molecule type" value="Genomic_DNA"/>
</dbReference>
<dbReference type="PANTHER" id="PTHR42709">
    <property type="entry name" value="ALKALINE PHOSPHATASE LIKE PROTEIN"/>
    <property type="match status" value="1"/>
</dbReference>
<sequence length="199" mass="22422">MGGQNNFLKRLYDWVIHWAQTPHANKALFTVAVAESSFFPIPPDVLLITMGVSQPKKSFFYAGLSTLGSVLGGILGYFIGWQFMAAIGEKIIHLYGLSHKYLQVQHLYRNYDVWAIGLGGFTPLPYKLFTISAGAFKINFLSFVLVSLVARGLRFFLVGGVFYIWGQQVQKIMERYLNWLATGFATLVILGYICIKCLF</sequence>
<dbReference type="InterPro" id="IPR051311">
    <property type="entry name" value="DedA_domain"/>
</dbReference>
<feature type="domain" description="VTT" evidence="1">
    <location>
        <begin position="41"/>
        <end position="159"/>
    </location>
</feature>
<keyword evidence="3" id="KW-1185">Reference proteome</keyword>
<dbReference type="KEGG" id="daw:HS1_000820"/>
<dbReference type="OrthoDB" id="9810270at2"/>
<dbReference type="AlphaFoldDB" id="A0A7V1P3X0"/>
<name>A0A7V1P3X0_DESA2</name>
<proteinExistence type="predicted"/>
<dbReference type="Pfam" id="PF09335">
    <property type="entry name" value="VTT_dom"/>
    <property type="match status" value="1"/>
</dbReference>
<reference evidence="2 3" key="1">
    <citation type="submission" date="2015-10" db="EMBL/GenBank/DDBJ databases">
        <title>Candidatus Desulfofervidus auxilii, a hydrogenotrophic sulfate-reducing bacterium involved in the thermophilic anaerobic oxidation of methane.</title>
        <authorList>
            <person name="Krukenberg V."/>
            <person name="Richter M."/>
            <person name="Wegener G."/>
        </authorList>
    </citation>
    <scope>NUCLEOTIDE SEQUENCE [LARGE SCALE GENOMIC DNA]</scope>
    <source>
        <strain evidence="2 3">HS1</strain>
    </source>
</reference>
<dbReference type="GO" id="GO:0005886">
    <property type="term" value="C:plasma membrane"/>
    <property type="evidence" value="ECO:0007669"/>
    <property type="project" value="TreeGrafter"/>
</dbReference>
<gene>
    <name evidence="2" type="ORF">HS1_000820</name>
</gene>
<protein>
    <submittedName>
        <fullName evidence="2">Cytochrome B561</fullName>
    </submittedName>
</protein>
<dbReference type="Proteomes" id="UP000070560">
    <property type="component" value="Chromosome"/>
</dbReference>